<evidence type="ECO:0000313" key="2">
    <source>
        <dbReference type="EMBL" id="RRT79659.1"/>
    </source>
</evidence>
<evidence type="ECO:0000256" key="1">
    <source>
        <dbReference type="SAM" id="MobiDB-lite"/>
    </source>
</evidence>
<feature type="region of interest" description="Disordered" evidence="1">
    <location>
        <begin position="134"/>
        <end position="186"/>
    </location>
</feature>
<dbReference type="PANTHER" id="PTHR31038">
    <property type="entry name" value="EXPRESSED PROTEIN-RELATED"/>
    <property type="match status" value="1"/>
</dbReference>
<feature type="compositionally biased region" description="Acidic residues" evidence="1">
    <location>
        <begin position="165"/>
        <end position="186"/>
    </location>
</feature>
<protein>
    <submittedName>
        <fullName evidence="2">Uncharacterized protein</fullName>
    </submittedName>
</protein>
<accession>A0A427ATQ9</accession>
<proteinExistence type="predicted"/>
<dbReference type="Proteomes" id="UP000287651">
    <property type="component" value="Unassembled WGS sequence"/>
</dbReference>
<organism evidence="2 3">
    <name type="scientific">Ensete ventricosum</name>
    <name type="common">Abyssinian banana</name>
    <name type="synonym">Musa ensete</name>
    <dbReference type="NCBI Taxonomy" id="4639"/>
    <lineage>
        <taxon>Eukaryota</taxon>
        <taxon>Viridiplantae</taxon>
        <taxon>Streptophyta</taxon>
        <taxon>Embryophyta</taxon>
        <taxon>Tracheophyta</taxon>
        <taxon>Spermatophyta</taxon>
        <taxon>Magnoliopsida</taxon>
        <taxon>Liliopsida</taxon>
        <taxon>Zingiberales</taxon>
        <taxon>Musaceae</taxon>
        <taxon>Ensete</taxon>
    </lineage>
</organism>
<dbReference type="GO" id="GO:0099402">
    <property type="term" value="P:plant organ development"/>
    <property type="evidence" value="ECO:0007669"/>
    <property type="project" value="TreeGrafter"/>
</dbReference>
<evidence type="ECO:0000313" key="3">
    <source>
        <dbReference type="Proteomes" id="UP000287651"/>
    </source>
</evidence>
<dbReference type="GO" id="GO:0009706">
    <property type="term" value="C:chloroplast inner membrane"/>
    <property type="evidence" value="ECO:0007669"/>
    <property type="project" value="TreeGrafter"/>
</dbReference>
<dbReference type="PANTHER" id="PTHR31038:SF2">
    <property type="entry name" value="PROTEIN RETICULATA-RELATED 1, CHLOROPLASTIC"/>
    <property type="match status" value="1"/>
</dbReference>
<reference evidence="2 3" key="1">
    <citation type="journal article" date="2014" name="Agronomy (Basel)">
        <title>A Draft Genome Sequence for Ensete ventricosum, the Drought-Tolerant Tree Against Hunger.</title>
        <authorList>
            <person name="Harrison J."/>
            <person name="Moore K.A."/>
            <person name="Paszkiewicz K."/>
            <person name="Jones T."/>
            <person name="Grant M."/>
            <person name="Ambacheew D."/>
            <person name="Muzemil S."/>
            <person name="Studholme D.J."/>
        </authorList>
    </citation>
    <scope>NUCLEOTIDE SEQUENCE [LARGE SCALE GENOMIC DNA]</scope>
</reference>
<dbReference type="AlphaFoldDB" id="A0A427ATQ9"/>
<dbReference type="EMBL" id="AMZH03001343">
    <property type="protein sequence ID" value="RRT79659.1"/>
    <property type="molecule type" value="Genomic_DNA"/>
</dbReference>
<comment type="caution">
    <text evidence="2">The sequence shown here is derived from an EMBL/GenBank/DDBJ whole genome shotgun (WGS) entry which is preliminary data.</text>
</comment>
<sequence>MHSHAALQSTATATPPRPLMALHRHHVAALPRPLSFSLPRNPNLRTRLLLSTVGLGPRKTRTAFRITTSAAAAPAPVDSDVRDALERSFALSPESGPPSCLSSAATSGAAMPVMKGGKYGAFGAVTLEKSKLDLSQKTTRTSPELAVGGGGGDIGKKNFHGGGDGGDDDGDDDDYFDDFDEEDDGDEGGLLRRRMVLQEKQSCFHLIESSLHIFISHIGRSLVCSLMCTSLLHCHQLFDRKFVDAVLQEWYKSMINLPAGLRQAYEMGLISSAQMVRFLAMNARPTVSRAISRTLPEWLSRAFVGR</sequence>
<name>A0A427ATQ9_ENSVE</name>
<gene>
    <name evidence="2" type="ORF">B296_00010715</name>
</gene>